<dbReference type="AlphaFoldDB" id="A0A1W0WHF3"/>
<keyword evidence="2" id="KW-1185">Reference proteome</keyword>
<accession>A0A1W0WHF3</accession>
<evidence type="ECO:0000313" key="1">
    <source>
        <dbReference type="EMBL" id="OQV14634.1"/>
    </source>
</evidence>
<dbReference type="Proteomes" id="UP000192578">
    <property type="component" value="Unassembled WGS sequence"/>
</dbReference>
<organism evidence="1 2">
    <name type="scientific">Hypsibius exemplaris</name>
    <name type="common">Freshwater tardigrade</name>
    <dbReference type="NCBI Taxonomy" id="2072580"/>
    <lineage>
        <taxon>Eukaryota</taxon>
        <taxon>Metazoa</taxon>
        <taxon>Ecdysozoa</taxon>
        <taxon>Tardigrada</taxon>
        <taxon>Eutardigrada</taxon>
        <taxon>Parachela</taxon>
        <taxon>Hypsibioidea</taxon>
        <taxon>Hypsibiidae</taxon>
        <taxon>Hypsibius</taxon>
    </lineage>
</organism>
<dbReference type="EMBL" id="MTYJ01000101">
    <property type="protein sequence ID" value="OQV14634.1"/>
    <property type="molecule type" value="Genomic_DNA"/>
</dbReference>
<protein>
    <submittedName>
        <fullName evidence="1">Uncharacterized protein</fullName>
    </submittedName>
</protein>
<reference evidence="2" key="1">
    <citation type="submission" date="2017-01" db="EMBL/GenBank/DDBJ databases">
        <title>Comparative genomics of anhydrobiosis in the tardigrade Hypsibius dujardini.</title>
        <authorList>
            <person name="Yoshida Y."/>
            <person name="Koutsovoulos G."/>
            <person name="Laetsch D."/>
            <person name="Stevens L."/>
            <person name="Kumar S."/>
            <person name="Horikawa D."/>
            <person name="Ishino K."/>
            <person name="Komine S."/>
            <person name="Tomita M."/>
            <person name="Blaxter M."/>
            <person name="Arakawa K."/>
        </authorList>
    </citation>
    <scope>NUCLEOTIDE SEQUENCE [LARGE SCALE GENOMIC DNA]</scope>
    <source>
        <strain evidence="2">Z151</strain>
    </source>
</reference>
<comment type="caution">
    <text evidence="1">The sequence shown here is derived from an EMBL/GenBank/DDBJ whole genome shotgun (WGS) entry which is preliminary data.</text>
</comment>
<proteinExistence type="predicted"/>
<name>A0A1W0WHF3_HYPEX</name>
<evidence type="ECO:0000313" key="2">
    <source>
        <dbReference type="Proteomes" id="UP000192578"/>
    </source>
</evidence>
<sequence length="135" mass="15078">MQFILGKFFEKMREDPKAGILSILFWKSRYEAHELVEGPTEKPQQLKLKKSVADDSGKAVLERFAVDRDGGEDVIVEGVARWNRAESPEDDDGVDVFLTLARYGRGSVGLPGWGCVDFAEETGGKTRARESERAE</sequence>
<gene>
    <name evidence="1" type="ORF">BV898_11139</name>
</gene>